<feature type="compositionally biased region" description="Basic residues" evidence="1">
    <location>
        <begin position="31"/>
        <end position="43"/>
    </location>
</feature>
<dbReference type="EMBL" id="HBUF01530688">
    <property type="protein sequence ID" value="CAG6751708.1"/>
    <property type="molecule type" value="Transcribed_RNA"/>
</dbReference>
<feature type="region of interest" description="Disordered" evidence="1">
    <location>
        <begin position="7"/>
        <end position="49"/>
    </location>
</feature>
<organism evidence="3">
    <name type="scientific">Cacopsylla melanoneura</name>
    <dbReference type="NCBI Taxonomy" id="428564"/>
    <lineage>
        <taxon>Eukaryota</taxon>
        <taxon>Metazoa</taxon>
        <taxon>Ecdysozoa</taxon>
        <taxon>Arthropoda</taxon>
        <taxon>Hexapoda</taxon>
        <taxon>Insecta</taxon>
        <taxon>Pterygota</taxon>
        <taxon>Neoptera</taxon>
        <taxon>Paraneoptera</taxon>
        <taxon>Hemiptera</taxon>
        <taxon>Sternorrhyncha</taxon>
        <taxon>Psylloidea</taxon>
        <taxon>Psyllidae</taxon>
        <taxon>Psyllinae</taxon>
        <taxon>Cacopsylla</taxon>
    </lineage>
</organism>
<dbReference type="Pfam" id="PF23672">
    <property type="entry name" value="DUF7153"/>
    <property type="match status" value="1"/>
</dbReference>
<protein>
    <recommendedName>
        <fullName evidence="2">DUF7153 domain-containing protein</fullName>
    </recommendedName>
</protein>
<feature type="domain" description="DUF7153" evidence="2">
    <location>
        <begin position="240"/>
        <end position="415"/>
    </location>
</feature>
<name>A0A8D9DVV3_9HEMI</name>
<sequence length="419" mass="46337">MNLLIRKNFHAEGGGGGGGGSKDRGFSKVGAGRHNRKGVHGKRSRETGGYSMMEEHHSYRTHIFLSPPNSGQENDDAMTPSKPSNAFLKWALSGIKRKSSGTGRSELGMGLNPQEASSSQVSFDRNGGRPGNYSSLGTALETNSKSEPVTFSNLDRDCFIIPIASAGRFLPEGVPIANNKPNILNVLEVEDPKLCILFHLMTSLEPIDPILESPLAIPMYKQKSVASDLLGDIAAGKTIKEGILLATIEKDTEFPFITYYILNNSNNPVELFKNIRQTSLKKFDPSLLRYTAEHTFDLFNEVAIIARPPLQSTSRRPQSTSTGYFVTVYKVFEGDDNERFEQNWLYWTGARMLYRYLPKSAGLRRITLHKSLSGGDKIYLLLCECAYLLDDLSAAAKLLPALRARLCGYTALYRVADLI</sequence>
<proteinExistence type="predicted"/>
<dbReference type="EMBL" id="HBUF01026344">
    <property type="protein sequence ID" value="CAG6613037.1"/>
    <property type="molecule type" value="Transcribed_RNA"/>
</dbReference>
<evidence type="ECO:0000256" key="1">
    <source>
        <dbReference type="SAM" id="MobiDB-lite"/>
    </source>
</evidence>
<dbReference type="InterPro" id="IPR055577">
    <property type="entry name" value="DUF7153"/>
</dbReference>
<dbReference type="EMBL" id="HBUF01383298">
    <property type="protein sequence ID" value="CAG6731142.1"/>
    <property type="molecule type" value="Transcribed_RNA"/>
</dbReference>
<feature type="compositionally biased region" description="Polar residues" evidence="1">
    <location>
        <begin position="114"/>
        <end position="123"/>
    </location>
</feature>
<evidence type="ECO:0000259" key="2">
    <source>
        <dbReference type="Pfam" id="PF23672"/>
    </source>
</evidence>
<dbReference type="AlphaFoldDB" id="A0A8D9DVV3"/>
<feature type="region of interest" description="Disordered" evidence="1">
    <location>
        <begin position="63"/>
        <end position="82"/>
    </location>
</feature>
<accession>A0A8D9DVV3</accession>
<dbReference type="PANTHER" id="PTHR22198:SF1">
    <property type="entry name" value="FERM DOMAIN-CONTAINING PROTEIN"/>
    <property type="match status" value="1"/>
</dbReference>
<feature type="region of interest" description="Disordered" evidence="1">
    <location>
        <begin position="99"/>
        <end position="139"/>
    </location>
</feature>
<evidence type="ECO:0000313" key="3">
    <source>
        <dbReference type="EMBL" id="CAG6731142.1"/>
    </source>
</evidence>
<dbReference type="PANTHER" id="PTHR22198">
    <property type="entry name" value="FERM DOMAIN-CONTAINING PROTEIN"/>
    <property type="match status" value="1"/>
</dbReference>
<reference evidence="3" key="1">
    <citation type="submission" date="2021-05" db="EMBL/GenBank/DDBJ databases">
        <authorList>
            <person name="Alioto T."/>
            <person name="Alioto T."/>
            <person name="Gomez Garrido J."/>
        </authorList>
    </citation>
    <scope>NUCLEOTIDE SEQUENCE</scope>
</reference>